<protein>
    <recommendedName>
        <fullName evidence="3">FHA domain-containing protein</fullName>
    </recommendedName>
</protein>
<feature type="compositionally biased region" description="Basic and acidic residues" evidence="2">
    <location>
        <begin position="819"/>
        <end position="857"/>
    </location>
</feature>
<feature type="compositionally biased region" description="Acidic residues" evidence="2">
    <location>
        <begin position="984"/>
        <end position="999"/>
    </location>
</feature>
<feature type="domain" description="FHA" evidence="3">
    <location>
        <begin position="48"/>
        <end position="107"/>
    </location>
</feature>
<reference evidence="4 5" key="1">
    <citation type="journal article" date="2010" name="Nature">
        <title>The Ectocarpus genome and the independent evolution of multicellularity in brown algae.</title>
        <authorList>
            <person name="Cock J.M."/>
            <person name="Sterck L."/>
            <person name="Rouze P."/>
            <person name="Scornet D."/>
            <person name="Allen A.E."/>
            <person name="Amoutzias G."/>
            <person name="Anthouard V."/>
            <person name="Artiguenave F."/>
            <person name="Aury J.M."/>
            <person name="Badger J.H."/>
            <person name="Beszteri B."/>
            <person name="Billiau K."/>
            <person name="Bonnet E."/>
            <person name="Bothwell J.H."/>
            <person name="Bowler C."/>
            <person name="Boyen C."/>
            <person name="Brownlee C."/>
            <person name="Carrano C.J."/>
            <person name="Charrier B."/>
            <person name="Cho G.Y."/>
            <person name="Coelho S.M."/>
            <person name="Collen J."/>
            <person name="Corre E."/>
            <person name="Da Silva C."/>
            <person name="Delage L."/>
            <person name="Delaroque N."/>
            <person name="Dittami S.M."/>
            <person name="Doulbeau S."/>
            <person name="Elias M."/>
            <person name="Farnham G."/>
            <person name="Gachon C.M."/>
            <person name="Gschloessl B."/>
            <person name="Heesch S."/>
            <person name="Jabbari K."/>
            <person name="Jubin C."/>
            <person name="Kawai H."/>
            <person name="Kimura K."/>
            <person name="Kloareg B."/>
            <person name="Kupper F.C."/>
            <person name="Lang D."/>
            <person name="Le Bail A."/>
            <person name="Leblanc C."/>
            <person name="Lerouge P."/>
            <person name="Lohr M."/>
            <person name="Lopez P.J."/>
            <person name="Martens C."/>
            <person name="Maumus F."/>
            <person name="Michel G."/>
            <person name="Miranda-Saavedra D."/>
            <person name="Morales J."/>
            <person name="Moreau H."/>
            <person name="Motomura T."/>
            <person name="Nagasato C."/>
            <person name="Napoli C.A."/>
            <person name="Nelson D.R."/>
            <person name="Nyvall-Collen P."/>
            <person name="Peters A.F."/>
            <person name="Pommier C."/>
            <person name="Potin P."/>
            <person name="Poulain J."/>
            <person name="Quesneville H."/>
            <person name="Read B."/>
            <person name="Rensing S.A."/>
            <person name="Ritter A."/>
            <person name="Rousvoal S."/>
            <person name="Samanta M."/>
            <person name="Samson G."/>
            <person name="Schroeder D.C."/>
            <person name="Segurens B."/>
            <person name="Strittmatter M."/>
            <person name="Tonon T."/>
            <person name="Tregear J.W."/>
            <person name="Valentin K."/>
            <person name="von Dassow P."/>
            <person name="Yamagishi T."/>
            <person name="Van de Peer Y."/>
            <person name="Wincker P."/>
        </authorList>
    </citation>
    <scope>NUCLEOTIDE SEQUENCE [LARGE SCALE GENOMIC DNA]</scope>
    <source>
        <strain evidence="5">Ec32 / CCAP1310/4</strain>
    </source>
</reference>
<name>D8LGV9_ECTSI</name>
<dbReference type="Pfam" id="PF00498">
    <property type="entry name" value="FHA"/>
    <property type="match status" value="1"/>
</dbReference>
<feature type="region of interest" description="Disordered" evidence="2">
    <location>
        <begin position="739"/>
        <end position="865"/>
    </location>
</feature>
<dbReference type="InterPro" id="IPR008984">
    <property type="entry name" value="SMAD_FHA_dom_sf"/>
</dbReference>
<dbReference type="SMART" id="SM00240">
    <property type="entry name" value="FHA"/>
    <property type="match status" value="1"/>
</dbReference>
<dbReference type="AlphaFoldDB" id="D8LGV9"/>
<dbReference type="GO" id="GO:0016460">
    <property type="term" value="C:myosin II complex"/>
    <property type="evidence" value="ECO:0007669"/>
    <property type="project" value="TreeGrafter"/>
</dbReference>
<feature type="compositionally biased region" description="Gly residues" evidence="2">
    <location>
        <begin position="761"/>
        <end position="779"/>
    </location>
</feature>
<evidence type="ECO:0000259" key="3">
    <source>
        <dbReference type="PROSITE" id="PS50006"/>
    </source>
</evidence>
<sequence length="999" mass="105712">MSPGKQGRGTKWGKLILVENPTKPVTQGFKGPVCDKVPRTINLQGKITYIGRGKKSPIGGATQTTIDLGYISSGHCCLSLRRKDGGGIEAVVKDTSSNGTYVDATRVPKGSTRALTAENQVALYYPMGATALGRPILYDLELYEQEFENVKMRQEAVAKATRELEADRERMANDARSLRSQLEVAVSRNKQLAADRNALQEELASAASTRKQHEKRAHQQQEQLKKTEAALSGSEASMAELVEGARRDREKAAAAERGEAEAKKDGERKEKELREQIDALIERQLQDQQKLAEIAAESKSWSSKFEDGQLKAAETQANVFSLTAQLKDAQEAVESCRAKLAEEEAASAEAKRARAEAEGELARNKNQLEAAETGRKSLQGCADEVKLLSAELQERKATSSRTSKGLEQALSDLEEERVAKRRVAEELSKLEGEVGVLRSEEKRVKNLLEEAAASGTAAKADLSRVTVELEESQKTTRALQAEEARLDLEVSKNRRDGVKGEARFIGTNLKKAKQKALVLNKELMELMQYLDVPVGNMLADSQGAPSLGDPTVDDAIANGGCGSHGSPDPNGNASGHGLRPADGNNSGADSPARSLGNEMDEVERLDATQGNGPSSGATDAEGEGTANGGSCEEDGGVAPDAGAGGGDADEQDDDEDTDEEMHNTQGDEERGSEEAPKARAQPNGTAEVCADEDQTAGRDDGGDSTRDEGNENDEEQGQLLLEVSLSGPAAAAPHGAVRLDQGFGDEDETEFTVPPLDFGRGTRGGPAEGVDQAGGGGGTLVSAAPREDNGVAEQETELLTVSELEQQMSKLEDAAPVGKEQDGGKKRPRDEGPDVGVEERPLSSERDNLGAPADKKARVQGGGDGAICTCLCFDVLRWINHGEEGSSDDREDQNQRHARSGSYAVDQLADIAAAHHSSMASVAGAGAGDGGLLGDGEGASASEVRRIPRGDGGGDDDAGREMGADAGGSEEEGVAGEEEKFAPDVDDDDSDETSDEKGY</sequence>
<keyword evidence="5" id="KW-1185">Reference proteome</keyword>
<dbReference type="SUPFAM" id="SSF49879">
    <property type="entry name" value="SMAD/FHA domain"/>
    <property type="match status" value="1"/>
</dbReference>
<feature type="region of interest" description="Disordered" evidence="2">
    <location>
        <begin position="882"/>
        <end position="902"/>
    </location>
</feature>
<dbReference type="Gene3D" id="2.60.200.20">
    <property type="match status" value="1"/>
</dbReference>
<dbReference type="InterPro" id="IPR000253">
    <property type="entry name" value="FHA_dom"/>
</dbReference>
<dbReference type="PANTHER" id="PTHR45615">
    <property type="entry name" value="MYOSIN HEAVY CHAIN, NON-MUSCLE"/>
    <property type="match status" value="1"/>
</dbReference>
<feature type="region of interest" description="Disordered" evidence="2">
    <location>
        <begin position="922"/>
        <end position="999"/>
    </location>
</feature>
<feature type="coiled-coil region" evidence="1">
    <location>
        <begin position="312"/>
        <end position="482"/>
    </location>
</feature>
<feature type="region of interest" description="Disordered" evidence="2">
    <location>
        <begin position="203"/>
        <end position="271"/>
    </location>
</feature>
<dbReference type="GO" id="GO:0000146">
    <property type="term" value="F:microfilament motor activity"/>
    <property type="evidence" value="ECO:0007669"/>
    <property type="project" value="TreeGrafter"/>
</dbReference>
<dbReference type="OrthoDB" id="10475652at2759"/>
<evidence type="ECO:0000256" key="1">
    <source>
        <dbReference type="SAM" id="Coils"/>
    </source>
</evidence>
<feature type="compositionally biased region" description="Basic and acidic residues" evidence="2">
    <location>
        <begin position="243"/>
        <end position="271"/>
    </location>
</feature>
<keyword evidence="1" id="KW-0175">Coiled coil</keyword>
<dbReference type="InParanoid" id="D8LGV9"/>
<dbReference type="GO" id="GO:0051015">
    <property type="term" value="F:actin filament binding"/>
    <property type="evidence" value="ECO:0007669"/>
    <property type="project" value="TreeGrafter"/>
</dbReference>
<dbReference type="EMBL" id="FN649760">
    <property type="protein sequence ID" value="CBN75812.1"/>
    <property type="molecule type" value="Genomic_DNA"/>
</dbReference>
<accession>D8LGV9</accession>
<dbReference type="PANTHER" id="PTHR45615:SF40">
    <property type="entry name" value="MYOSIN HEAVY CHAIN, NON-MUSCLE"/>
    <property type="match status" value="1"/>
</dbReference>
<evidence type="ECO:0000256" key="2">
    <source>
        <dbReference type="SAM" id="MobiDB-lite"/>
    </source>
</evidence>
<proteinExistence type="predicted"/>
<dbReference type="Proteomes" id="UP000002630">
    <property type="component" value="Unassembled WGS sequence"/>
</dbReference>
<evidence type="ECO:0000313" key="5">
    <source>
        <dbReference type="Proteomes" id="UP000002630"/>
    </source>
</evidence>
<feature type="compositionally biased region" description="Polar residues" evidence="2">
    <location>
        <begin position="797"/>
        <end position="809"/>
    </location>
</feature>
<feature type="region of interest" description="Disordered" evidence="2">
    <location>
        <begin position="541"/>
        <end position="716"/>
    </location>
</feature>
<feature type="compositionally biased region" description="Polar residues" evidence="2">
    <location>
        <begin position="608"/>
        <end position="617"/>
    </location>
</feature>
<organism evidence="4 5">
    <name type="scientific">Ectocarpus siliculosus</name>
    <name type="common">Brown alga</name>
    <name type="synonym">Conferva siliculosa</name>
    <dbReference type="NCBI Taxonomy" id="2880"/>
    <lineage>
        <taxon>Eukaryota</taxon>
        <taxon>Sar</taxon>
        <taxon>Stramenopiles</taxon>
        <taxon>Ochrophyta</taxon>
        <taxon>PX clade</taxon>
        <taxon>Phaeophyceae</taxon>
        <taxon>Ectocarpales</taxon>
        <taxon>Ectocarpaceae</taxon>
        <taxon>Ectocarpus</taxon>
    </lineage>
</organism>
<feature type="compositionally biased region" description="Gly residues" evidence="2">
    <location>
        <begin position="925"/>
        <end position="937"/>
    </location>
</feature>
<feature type="compositionally biased region" description="Acidic residues" evidence="2">
    <location>
        <begin position="647"/>
        <end position="659"/>
    </location>
</feature>
<feature type="compositionally biased region" description="Basic and acidic residues" evidence="2">
    <location>
        <begin position="660"/>
        <end position="677"/>
    </location>
</feature>
<dbReference type="GO" id="GO:0005737">
    <property type="term" value="C:cytoplasm"/>
    <property type="evidence" value="ECO:0007669"/>
    <property type="project" value="TreeGrafter"/>
</dbReference>
<dbReference type="GO" id="GO:0032982">
    <property type="term" value="C:myosin filament"/>
    <property type="evidence" value="ECO:0007669"/>
    <property type="project" value="TreeGrafter"/>
</dbReference>
<gene>
    <name evidence="4" type="ORF">Esi_0181_0054</name>
</gene>
<feature type="compositionally biased region" description="Basic and acidic residues" evidence="2">
    <location>
        <begin position="695"/>
        <end position="709"/>
    </location>
</feature>
<dbReference type="PROSITE" id="PS50006">
    <property type="entry name" value="FHA_DOMAIN"/>
    <property type="match status" value="1"/>
</dbReference>
<feature type="compositionally biased region" description="Basic and acidic residues" evidence="2">
    <location>
        <begin position="217"/>
        <end position="228"/>
    </location>
</feature>
<evidence type="ECO:0000313" key="4">
    <source>
        <dbReference type="EMBL" id="CBN75812.1"/>
    </source>
</evidence>
<feature type="compositionally biased region" description="Basic and acidic residues" evidence="2">
    <location>
        <begin position="882"/>
        <end position="895"/>
    </location>
</feature>